<dbReference type="GO" id="GO:0006402">
    <property type="term" value="P:mRNA catabolic process"/>
    <property type="evidence" value="ECO:0007669"/>
    <property type="project" value="TreeGrafter"/>
</dbReference>
<dbReference type="GO" id="GO:0004518">
    <property type="term" value="F:nuclease activity"/>
    <property type="evidence" value="ECO:0007669"/>
    <property type="project" value="TreeGrafter"/>
</dbReference>
<dbReference type="Proteomes" id="UP000289340">
    <property type="component" value="Chromosome 8"/>
</dbReference>
<gene>
    <name evidence="7" type="ORF">D0Y65_019228</name>
</gene>
<evidence type="ECO:0000256" key="2">
    <source>
        <dbReference type="ARBA" id="ARBA00022490"/>
    </source>
</evidence>
<feature type="region of interest" description="Disordered" evidence="4">
    <location>
        <begin position="227"/>
        <end position="253"/>
    </location>
</feature>
<keyword evidence="2" id="KW-0963">Cytoplasm</keyword>
<name>A0A445J8B4_GLYSO</name>
<keyword evidence="3" id="KW-0677">Repeat</keyword>
<dbReference type="FunFam" id="2.40.50.90:FF:000015">
    <property type="entry name" value="Ribonuclease"/>
    <property type="match status" value="1"/>
</dbReference>
<dbReference type="InterPro" id="IPR002999">
    <property type="entry name" value="Tudor"/>
</dbReference>
<evidence type="ECO:0000256" key="1">
    <source>
        <dbReference type="ARBA" id="ARBA00004496"/>
    </source>
</evidence>
<sequence length="812" mass="88755">MASSASGATGWYRGKVKAVPSGDCVVIMAMPTGKPGPLPEKSITLSSLMAPRLARRGGVDEPFAWESREFLRKLCIGKEVAFRVDYTVPSINRDFGTVFIGDKNVAMLVVSAGWAKIREQGQQKGEASPYLAELLRLEEQAKQEGLGRWSKIPGAAEASIRNLPPSAIGDSSNFNARALLDANKGSPMEGIVEQARDGSTLRVYLLPEFQFVQVFVAGIQAPQMGRRAVPESATESEVTADATNGDVPGEPRAPLTSAQRLAASTSALASASAETTADPFAHEAKFFTEIRVLNRDVRIVLEGVDKYNNLIGSVYYPDGDSAKDLALELMENGFAKYVEWSANMMEEEAKRKLKTSELQAKKNRLKIWTNYVPPATNSKAIHDQNFTGKVVEVVSGDCIIVADDSIPYGSPLAERRVNLSSIRCPKVGNPRRDEKPAPYAREAKEFLRTRLIGRQVNVQMEYSRKVGPADGSAVPSGAPEARAMDFGSVFLPSTVKADGVDAPSSVPPAGSQQNGVNVGELIVSRGFGTVIRHRDFEERSNYYDALLTAESRAISGKKGIHSAKDSPAMHITDLTTASAKKAKDFLPFLHRSRKIPAVVEYVLGGHRFKLLIPKETCSIAFSFSGVRCPGRDEPYSDEAIALMRRKIMQRDVEIEVETVDRTGTFLGSLWESRTNMAITLLEAGLAKLQTSFGSDRIPDFHLLEQAEQSAKKQKLKIWENYVEGEEVSNGAPVENKQQEVLKVSVTEVLGGGKFYVQPVGDQRIASVQQQLSFLNLQEAPLLGAFNPKKGDMVLCLFGADKSWYRAMVSSYF</sequence>
<dbReference type="PIRSF" id="PIRSF017179">
    <property type="entry name" value="RISC-Tudor-SN"/>
    <property type="match status" value="1"/>
</dbReference>
<dbReference type="Gene3D" id="2.40.50.90">
    <property type="match status" value="4"/>
</dbReference>
<dbReference type="PROSITE" id="PS50304">
    <property type="entry name" value="TUDOR"/>
    <property type="match status" value="1"/>
</dbReference>
<dbReference type="FunFam" id="2.40.50.90:FF:000011">
    <property type="entry name" value="Ribonuclease"/>
    <property type="match status" value="1"/>
</dbReference>
<dbReference type="SMART" id="SM00318">
    <property type="entry name" value="SNc"/>
    <property type="match status" value="4"/>
</dbReference>
<dbReference type="GO" id="GO:0005634">
    <property type="term" value="C:nucleus"/>
    <property type="evidence" value="ECO:0007669"/>
    <property type="project" value="TreeGrafter"/>
</dbReference>
<evidence type="ECO:0000313" key="8">
    <source>
        <dbReference type="Proteomes" id="UP000289340"/>
    </source>
</evidence>
<evidence type="ECO:0000256" key="4">
    <source>
        <dbReference type="SAM" id="MobiDB-lite"/>
    </source>
</evidence>
<reference evidence="7 8" key="1">
    <citation type="submission" date="2018-09" db="EMBL/GenBank/DDBJ databases">
        <title>A high-quality reference genome of wild soybean provides a powerful tool to mine soybean genomes.</title>
        <authorList>
            <person name="Xie M."/>
            <person name="Chung C.Y.L."/>
            <person name="Li M.-W."/>
            <person name="Wong F.-L."/>
            <person name="Chan T.-F."/>
            <person name="Lam H.-M."/>
        </authorList>
    </citation>
    <scope>NUCLEOTIDE SEQUENCE [LARGE SCALE GENOMIC DNA]</scope>
    <source>
        <strain evidence="8">cv. W05</strain>
        <tissue evidence="7">Hypocotyl of etiolated seedlings</tissue>
    </source>
</reference>
<dbReference type="InterPro" id="IPR016685">
    <property type="entry name" value="Silence_cplx_Nase-comp_TudorSN"/>
</dbReference>
<evidence type="ECO:0000259" key="6">
    <source>
        <dbReference type="PROSITE" id="PS50830"/>
    </source>
</evidence>
<dbReference type="GO" id="GO:0005829">
    <property type="term" value="C:cytosol"/>
    <property type="evidence" value="ECO:0007669"/>
    <property type="project" value="TreeGrafter"/>
</dbReference>
<dbReference type="InterPro" id="IPR035437">
    <property type="entry name" value="SNase_OB-fold_sf"/>
</dbReference>
<evidence type="ECO:0000259" key="5">
    <source>
        <dbReference type="PROSITE" id="PS50304"/>
    </source>
</evidence>
<feature type="domain" description="TNase-like" evidence="6">
    <location>
        <begin position="384"/>
        <end position="563"/>
    </location>
</feature>
<dbReference type="FunFam" id="2.40.50.90:FF:000018">
    <property type="entry name" value="Ribonuclease"/>
    <property type="match status" value="1"/>
</dbReference>
<dbReference type="InterPro" id="IPR016071">
    <property type="entry name" value="Staphylococal_nuclease_OB-fold"/>
</dbReference>
<accession>A0A445J8B4</accession>
<evidence type="ECO:0000256" key="3">
    <source>
        <dbReference type="ARBA" id="ARBA00022737"/>
    </source>
</evidence>
<keyword evidence="8" id="KW-1185">Reference proteome</keyword>
<comment type="subcellular location">
    <subcellularLocation>
        <location evidence="1">Cytoplasm</location>
    </subcellularLocation>
</comment>
<evidence type="ECO:0000313" key="7">
    <source>
        <dbReference type="EMBL" id="RZB94597.1"/>
    </source>
</evidence>
<dbReference type="PANTHER" id="PTHR12302">
    <property type="entry name" value="EBNA2 BINDING PROTEIN P100"/>
    <property type="match status" value="1"/>
</dbReference>
<dbReference type="GO" id="GO:0031332">
    <property type="term" value="C:RNAi effector complex"/>
    <property type="evidence" value="ECO:0007669"/>
    <property type="project" value="InterPro"/>
</dbReference>
<feature type="domain" description="TNase-like" evidence="6">
    <location>
        <begin position="10"/>
        <end position="151"/>
    </location>
</feature>
<comment type="caution">
    <text evidence="7">The sequence shown here is derived from an EMBL/GenBank/DDBJ whole genome shotgun (WGS) entry which is preliminary data.</text>
</comment>
<dbReference type="GO" id="GO:0031047">
    <property type="term" value="P:regulatory ncRNA-mediated gene silencing"/>
    <property type="evidence" value="ECO:0007669"/>
    <property type="project" value="InterPro"/>
</dbReference>
<dbReference type="Pfam" id="PF00567">
    <property type="entry name" value="TUDOR"/>
    <property type="match status" value="1"/>
</dbReference>
<feature type="domain" description="TNase-like" evidence="6">
    <location>
        <begin position="186"/>
        <end position="370"/>
    </location>
</feature>
<dbReference type="Pfam" id="PF00565">
    <property type="entry name" value="SNase"/>
    <property type="match status" value="3"/>
</dbReference>
<dbReference type="PANTHER" id="PTHR12302:SF2">
    <property type="entry name" value="STAPHYLOCOCCAL NUCLEASE DOMAIN-CONTAINING PROTEIN 1"/>
    <property type="match status" value="1"/>
</dbReference>
<feature type="domain" description="TNase-like" evidence="6">
    <location>
        <begin position="593"/>
        <end position="720"/>
    </location>
</feature>
<dbReference type="GO" id="GO:0003723">
    <property type="term" value="F:RNA binding"/>
    <property type="evidence" value="ECO:0007669"/>
    <property type="project" value="TreeGrafter"/>
</dbReference>
<dbReference type="SUPFAM" id="SSF50199">
    <property type="entry name" value="Staphylococcal nuclease"/>
    <property type="match status" value="4"/>
</dbReference>
<dbReference type="AlphaFoldDB" id="A0A445J8B4"/>
<feature type="domain" description="Tudor" evidence="5">
    <location>
        <begin position="786"/>
        <end position="812"/>
    </location>
</feature>
<protein>
    <submittedName>
        <fullName evidence="7">Ribonuclease TUDOR 1 isoform B</fullName>
    </submittedName>
</protein>
<proteinExistence type="predicted"/>
<dbReference type="PROSITE" id="PS50830">
    <property type="entry name" value="TNASE_3"/>
    <property type="match status" value="4"/>
</dbReference>
<organism evidence="7 8">
    <name type="scientific">Glycine soja</name>
    <name type="common">Wild soybean</name>
    <dbReference type="NCBI Taxonomy" id="3848"/>
    <lineage>
        <taxon>Eukaryota</taxon>
        <taxon>Viridiplantae</taxon>
        <taxon>Streptophyta</taxon>
        <taxon>Embryophyta</taxon>
        <taxon>Tracheophyta</taxon>
        <taxon>Spermatophyta</taxon>
        <taxon>Magnoliopsida</taxon>
        <taxon>eudicotyledons</taxon>
        <taxon>Gunneridae</taxon>
        <taxon>Pentapetalae</taxon>
        <taxon>rosids</taxon>
        <taxon>fabids</taxon>
        <taxon>Fabales</taxon>
        <taxon>Fabaceae</taxon>
        <taxon>Papilionoideae</taxon>
        <taxon>50 kb inversion clade</taxon>
        <taxon>NPAAA clade</taxon>
        <taxon>indigoferoid/millettioid clade</taxon>
        <taxon>Phaseoleae</taxon>
        <taxon>Glycine</taxon>
        <taxon>Glycine subgen. Soja</taxon>
    </lineage>
</organism>
<dbReference type="EMBL" id="QZWG01000008">
    <property type="protein sequence ID" value="RZB94597.1"/>
    <property type="molecule type" value="Genomic_DNA"/>
</dbReference>